<evidence type="ECO:0000313" key="1">
    <source>
        <dbReference type="EMBL" id="PRX46539.1"/>
    </source>
</evidence>
<dbReference type="AlphaFoldDB" id="A0A2T0LS90"/>
<dbReference type="EMBL" id="PVNH01000007">
    <property type="protein sequence ID" value="PRX46539.1"/>
    <property type="molecule type" value="Genomic_DNA"/>
</dbReference>
<comment type="caution">
    <text evidence="1">The sequence shown here is derived from an EMBL/GenBank/DDBJ whole genome shotgun (WGS) entry which is preliminary data.</text>
</comment>
<evidence type="ECO:0000313" key="2">
    <source>
        <dbReference type="Proteomes" id="UP000238362"/>
    </source>
</evidence>
<gene>
    <name evidence="1" type="ORF">B0I33_107116</name>
</gene>
<proteinExistence type="predicted"/>
<dbReference type="SUPFAM" id="SSF160424">
    <property type="entry name" value="BH3703-like"/>
    <property type="match status" value="1"/>
</dbReference>
<organism evidence="1 2">
    <name type="scientific">Prauserella shujinwangii</name>
    <dbReference type="NCBI Taxonomy" id="1453103"/>
    <lineage>
        <taxon>Bacteria</taxon>
        <taxon>Bacillati</taxon>
        <taxon>Actinomycetota</taxon>
        <taxon>Actinomycetes</taxon>
        <taxon>Pseudonocardiales</taxon>
        <taxon>Pseudonocardiaceae</taxon>
        <taxon>Prauserella</taxon>
    </lineage>
</organism>
<dbReference type="InterPro" id="IPR036170">
    <property type="entry name" value="YezG-like_sf"/>
</dbReference>
<keyword evidence="2" id="KW-1185">Reference proteome</keyword>
<accession>A0A2T0LS90</accession>
<sequence length="149" mass="16433">MSGPAPFGDADQERLLRLLHDELRRSLPAGWEYAQVKHRAIGRHAETAAIVQSVAGPLLPWRAPERVTELFGELRAASATSDGGTWLSAVLELRQSGGFRARFDGTGEPDFRAGPPPEAFAEELRLFPRAEEHVPGWLRRRADEAGEGR</sequence>
<protein>
    <submittedName>
        <fullName evidence="1">Uncharacterized protein</fullName>
    </submittedName>
</protein>
<dbReference type="OrthoDB" id="6957847at2"/>
<dbReference type="Proteomes" id="UP000238362">
    <property type="component" value="Unassembled WGS sequence"/>
</dbReference>
<dbReference type="RefSeq" id="WP_106179946.1">
    <property type="nucleotide sequence ID" value="NZ_PVNH01000007.1"/>
</dbReference>
<reference evidence="1 2" key="1">
    <citation type="submission" date="2018-03" db="EMBL/GenBank/DDBJ databases">
        <title>Genomic Encyclopedia of Type Strains, Phase III (KMG-III): the genomes of soil and plant-associated and newly described type strains.</title>
        <authorList>
            <person name="Whitman W."/>
        </authorList>
    </citation>
    <scope>NUCLEOTIDE SEQUENCE [LARGE SCALE GENOMIC DNA]</scope>
    <source>
        <strain evidence="1 2">CGMCC 4.7125</strain>
    </source>
</reference>
<name>A0A2T0LS90_9PSEU</name>